<evidence type="ECO:0000313" key="2">
    <source>
        <dbReference type="EMBL" id="APH04908.1"/>
    </source>
</evidence>
<sequence>MNRSVVIIIHEIYGVNDHISTFSKRLTSQGFEVICPNLLDFELPFDYEQEEEAYHHFMNNIGFDHSVQRISSLVEGVSRKYERVFLIGFSVGATIAWLCSKDQSIDGIICFYGSRIREYVDIVPLCPTLLIFPEMEKSFNVDELIAGLGEKGNVTALKFEGLHGFCNPYSAYYHKESAQESYERGLQFLREQLK</sequence>
<dbReference type="STRING" id="1547283.A9C19_09185"/>
<dbReference type="KEGG" id="bwh:A9C19_09185"/>
<dbReference type="AlphaFoldDB" id="A0A1L3MRF7"/>
<reference evidence="2 3" key="1">
    <citation type="journal article" date="2016" name="Sci. Rep.">
        <title>Complete genome sequence and transcriptomic analysis of a novel marine strain Bacillus weihaiensis reveals the mechanism of brown algae degradation.</title>
        <authorList>
            <person name="Zhu Y."/>
            <person name="Chen P."/>
            <person name="Bao Y."/>
            <person name="Men Y."/>
            <person name="Zeng Y."/>
            <person name="Yang J."/>
            <person name="Sun J."/>
            <person name="Sun Y."/>
        </authorList>
    </citation>
    <scope>NUCLEOTIDE SEQUENCE [LARGE SCALE GENOMIC DNA]</scope>
    <source>
        <strain evidence="2 3">Alg07</strain>
    </source>
</reference>
<evidence type="ECO:0000259" key="1">
    <source>
        <dbReference type="Pfam" id="PF01738"/>
    </source>
</evidence>
<dbReference type="PANTHER" id="PTHR46623:SF6">
    <property type="entry name" value="ALPHA_BETA-HYDROLASES SUPERFAMILY PROTEIN"/>
    <property type="match status" value="1"/>
</dbReference>
<dbReference type="InterPro" id="IPR029058">
    <property type="entry name" value="AB_hydrolase_fold"/>
</dbReference>
<dbReference type="PANTHER" id="PTHR46623">
    <property type="entry name" value="CARBOXYMETHYLENEBUTENOLIDASE-RELATED"/>
    <property type="match status" value="1"/>
</dbReference>
<feature type="domain" description="Dienelactone hydrolase" evidence="1">
    <location>
        <begin position="4"/>
        <end position="191"/>
    </location>
</feature>
<dbReference type="RefSeq" id="WP_072579703.1">
    <property type="nucleotide sequence ID" value="NZ_CP016020.1"/>
</dbReference>
<evidence type="ECO:0000313" key="3">
    <source>
        <dbReference type="Proteomes" id="UP000181936"/>
    </source>
</evidence>
<name>A0A1L3MRF7_9BACI</name>
<dbReference type="OrthoDB" id="115291at2"/>
<dbReference type="EMBL" id="CP016020">
    <property type="protein sequence ID" value="APH04908.1"/>
    <property type="molecule type" value="Genomic_DNA"/>
</dbReference>
<keyword evidence="3" id="KW-1185">Reference proteome</keyword>
<dbReference type="Proteomes" id="UP000181936">
    <property type="component" value="Chromosome"/>
</dbReference>
<dbReference type="InterPro" id="IPR002925">
    <property type="entry name" value="Dienelactn_hydro"/>
</dbReference>
<gene>
    <name evidence="2" type="ORF">A9C19_09185</name>
</gene>
<dbReference type="SUPFAM" id="SSF53474">
    <property type="entry name" value="alpha/beta-Hydrolases"/>
    <property type="match status" value="1"/>
</dbReference>
<proteinExistence type="predicted"/>
<accession>A0A1L3MRF7</accession>
<protein>
    <recommendedName>
        <fullName evidence="1">Dienelactone hydrolase domain-containing protein</fullName>
    </recommendedName>
</protein>
<dbReference type="InterPro" id="IPR051049">
    <property type="entry name" value="Dienelactone_hydrolase-like"/>
</dbReference>
<dbReference type="Pfam" id="PF01738">
    <property type="entry name" value="DLH"/>
    <property type="match status" value="1"/>
</dbReference>
<dbReference type="Gene3D" id="3.40.50.1820">
    <property type="entry name" value="alpha/beta hydrolase"/>
    <property type="match status" value="1"/>
</dbReference>
<dbReference type="GO" id="GO:0016787">
    <property type="term" value="F:hydrolase activity"/>
    <property type="evidence" value="ECO:0007669"/>
    <property type="project" value="InterPro"/>
</dbReference>
<organism evidence="2 3">
    <name type="scientific">Bacillus weihaiensis</name>
    <dbReference type="NCBI Taxonomy" id="1547283"/>
    <lineage>
        <taxon>Bacteria</taxon>
        <taxon>Bacillati</taxon>
        <taxon>Bacillota</taxon>
        <taxon>Bacilli</taxon>
        <taxon>Bacillales</taxon>
        <taxon>Bacillaceae</taxon>
        <taxon>Bacillus</taxon>
    </lineage>
</organism>